<evidence type="ECO:0000256" key="1">
    <source>
        <dbReference type="SAM" id="MobiDB-lite"/>
    </source>
</evidence>
<comment type="caution">
    <text evidence="2">The sequence shown here is derived from an EMBL/GenBank/DDBJ whole genome shotgun (WGS) entry which is preliminary data.</text>
</comment>
<keyword evidence="3" id="KW-1185">Reference proteome</keyword>
<dbReference type="Pfam" id="PF05488">
    <property type="entry name" value="PAAR_motif"/>
    <property type="match status" value="1"/>
</dbReference>
<evidence type="ECO:0000313" key="2">
    <source>
        <dbReference type="EMBL" id="PLV10339.1"/>
    </source>
</evidence>
<sequence length="469" mass="49942">MSMRMNIFGRYQGLDGDETTTGAICIASQARGRVHGSNWLLQGDPTTPCPLCGQTGTIVEGEVRWRQDGIPTALDGALVQCGCPQGSNRLVASGYAPPASRGAPASEPVREAPAHAQTRNTIRSTYQPEAVQPSPIPQGMEPGFYIVPRCMSYQEVLAELGAPQANLPRSILERLNPTYQQGFKAGEIFVIGDGYSRPACTREEQYAMSAAKQAREDLADLTPEEADFMMRHLPEIAGLLSSTSLAMGVSGAMMAQALDDLSATLRKIEELHQHQFSKHGHLRSPEFFAERRKLLGQLDAQLKMGFLNKHMNLGSHDRLRGDLGISSKSLVHHWSKAGAPGGIPGYSTHLDKLTRLSNYLKKGGYVGLAIGGGSSWLKTQEVCRSGNSQSCRKIRFTEIGNFSGGLAVGAAAGVAGKAIAGFACVSLGPISGAACAIAVVGASSYAGSVAGMSMGEYIGEELYELTEHE</sequence>
<feature type="region of interest" description="Disordered" evidence="1">
    <location>
        <begin position="96"/>
        <end position="137"/>
    </location>
</feature>
<feature type="compositionally biased region" description="Polar residues" evidence="1">
    <location>
        <begin position="117"/>
        <end position="127"/>
    </location>
</feature>
<dbReference type="RefSeq" id="WP_102084174.1">
    <property type="nucleotide sequence ID" value="NZ_PJCJ01000021.1"/>
</dbReference>
<protein>
    <recommendedName>
        <fullName evidence="4">PAAR domain-containing protein</fullName>
    </recommendedName>
</protein>
<dbReference type="InterPro" id="IPR008727">
    <property type="entry name" value="PAAR_motif"/>
</dbReference>
<organism evidence="2 3">
    <name type="scientific">Pseudomonas plecoglossicida</name>
    <dbReference type="NCBI Taxonomy" id="70775"/>
    <lineage>
        <taxon>Bacteria</taxon>
        <taxon>Pseudomonadati</taxon>
        <taxon>Pseudomonadota</taxon>
        <taxon>Gammaproteobacteria</taxon>
        <taxon>Pseudomonadales</taxon>
        <taxon>Pseudomonadaceae</taxon>
        <taxon>Pseudomonas</taxon>
    </lineage>
</organism>
<gene>
    <name evidence="2" type="ORF">CXG47_23270</name>
</gene>
<evidence type="ECO:0000313" key="3">
    <source>
        <dbReference type="Proteomes" id="UP000234744"/>
    </source>
</evidence>
<dbReference type="Proteomes" id="UP000234744">
    <property type="component" value="Unassembled WGS sequence"/>
</dbReference>
<name>A0ABX4TYP4_PSEDL</name>
<accession>A0ABX4TYP4</accession>
<dbReference type="CDD" id="cd14744">
    <property type="entry name" value="PAAR_CT_2"/>
    <property type="match status" value="1"/>
</dbReference>
<reference evidence="2 3" key="1">
    <citation type="submission" date="2017-12" db="EMBL/GenBank/DDBJ databases">
        <title>Detection of the carbapenemase gene blaVIM-5 in members of the Pseudomonas putida group isolated from polluted Nigerian wetlands.</title>
        <authorList>
            <person name="Adelowo O."/>
            <person name="Vollmers J."/>
            <person name="Maeusezahl I."/>
            <person name="Kaster A.-K."/>
            <person name="Mueller J.A."/>
        </authorList>
    </citation>
    <scope>NUCLEOTIDE SEQUENCE [LARGE SCALE GENOMIC DNA]</scope>
    <source>
        <strain evidence="2 3">MR69</strain>
    </source>
</reference>
<proteinExistence type="predicted"/>
<dbReference type="EMBL" id="PJCJ01000021">
    <property type="protein sequence ID" value="PLV10339.1"/>
    <property type="molecule type" value="Genomic_DNA"/>
</dbReference>
<evidence type="ECO:0008006" key="4">
    <source>
        <dbReference type="Google" id="ProtNLM"/>
    </source>
</evidence>